<accession>E2SA66</accession>
<sequence>MATQNVPLSEHGREYVAAVVESGEAKDAAEVVDFALRKMEADRRAHGAKVEAFREAVQTGLDDLDNGRFTAVAVEELPSFINGLSPRLSQGTPVQ</sequence>
<dbReference type="eggNOG" id="COG3609">
    <property type="taxonomic scope" value="Bacteria"/>
</dbReference>
<protein>
    <submittedName>
        <fullName evidence="1">Addiction module antidote protein, CC2985 family</fullName>
    </submittedName>
</protein>
<keyword evidence="2" id="KW-1185">Reference proteome</keyword>
<dbReference type="Gene3D" id="6.10.10.120">
    <property type="entry name" value="Antitoxin ParD1-like"/>
    <property type="match status" value="1"/>
</dbReference>
<evidence type="ECO:0000313" key="2">
    <source>
        <dbReference type="Proteomes" id="UP000003111"/>
    </source>
</evidence>
<dbReference type="Proteomes" id="UP000003111">
    <property type="component" value="Unassembled WGS sequence"/>
</dbReference>
<gene>
    <name evidence="1" type="ORF">HMPREF0063_10856</name>
</gene>
<proteinExistence type="predicted"/>
<name>E2SA66_9ACTN</name>
<dbReference type="RefSeq" id="WP_007077878.1">
    <property type="nucleotide sequence ID" value="NZ_CM001024.1"/>
</dbReference>
<organism evidence="1 2">
    <name type="scientific">Aeromicrobium marinum DSM 15272</name>
    <dbReference type="NCBI Taxonomy" id="585531"/>
    <lineage>
        <taxon>Bacteria</taxon>
        <taxon>Bacillati</taxon>
        <taxon>Actinomycetota</taxon>
        <taxon>Actinomycetes</taxon>
        <taxon>Propionibacteriales</taxon>
        <taxon>Nocardioidaceae</taxon>
        <taxon>Aeromicrobium</taxon>
    </lineage>
</organism>
<comment type="caution">
    <text evidence="1">The sequence shown here is derived from an EMBL/GenBank/DDBJ whole genome shotgun (WGS) entry which is preliminary data.</text>
</comment>
<dbReference type="InterPro" id="IPR038296">
    <property type="entry name" value="ParD_sf"/>
</dbReference>
<dbReference type="OrthoDB" id="9815501at2"/>
<reference evidence="1" key="1">
    <citation type="submission" date="2010-08" db="EMBL/GenBank/DDBJ databases">
        <authorList>
            <person name="Muzny D."/>
            <person name="Qin X."/>
            <person name="Buhay C."/>
            <person name="Dugan-Rocha S."/>
            <person name="Ding Y."/>
            <person name="Chen G."/>
            <person name="Hawes A."/>
            <person name="Holder M."/>
            <person name="Jhangiani S."/>
            <person name="Johnson A."/>
            <person name="Khan Z."/>
            <person name="Li Z."/>
            <person name="Liu W."/>
            <person name="Liu X."/>
            <person name="Perez L."/>
            <person name="Shen H."/>
            <person name="Wang Q."/>
            <person name="Watt J."/>
            <person name="Xi L."/>
            <person name="Xin Y."/>
            <person name="Zhou J."/>
            <person name="Deng J."/>
            <person name="Jiang H."/>
            <person name="Liu Y."/>
            <person name="Qu J."/>
            <person name="Song X.-Z."/>
            <person name="Zhang L."/>
            <person name="Villasana D."/>
            <person name="Johnson A."/>
            <person name="Liu J."/>
            <person name="Liyanage D."/>
            <person name="Lorensuhewa L."/>
            <person name="Robinson T."/>
            <person name="Song A."/>
            <person name="Song B.-B."/>
            <person name="Dinh H."/>
            <person name="Thornton R."/>
            <person name="Coyle M."/>
            <person name="Francisco L."/>
            <person name="Jackson L."/>
            <person name="Javaid M."/>
            <person name="Korchina V."/>
            <person name="Kovar C."/>
            <person name="Mata R."/>
            <person name="Mathew T."/>
            <person name="Ngo R."/>
            <person name="Nguyen L."/>
            <person name="Nguyen N."/>
            <person name="Okwuonu G."/>
            <person name="Ongeri F."/>
            <person name="Pham C."/>
            <person name="Simmons D."/>
            <person name="Wilczek-Boney K."/>
            <person name="Hale W."/>
            <person name="Jakkamsetti A."/>
            <person name="Pham P."/>
            <person name="Ruth R."/>
            <person name="San Lucas F."/>
            <person name="Warren J."/>
            <person name="Zhang J."/>
            <person name="Zhao Z."/>
            <person name="Zhou C."/>
            <person name="Zhu D."/>
            <person name="Lee S."/>
            <person name="Bess C."/>
            <person name="Blankenburg K."/>
            <person name="Forbes L."/>
            <person name="Fu Q."/>
            <person name="Gubbala S."/>
            <person name="Hirani K."/>
            <person name="Jayaseelan J.C."/>
            <person name="Lara F."/>
            <person name="Munidasa M."/>
            <person name="Palculict T."/>
            <person name="Patil S."/>
            <person name="Pu L.-L."/>
            <person name="Saada N."/>
            <person name="Tang L."/>
            <person name="Weissenberger G."/>
            <person name="Zhu Y."/>
            <person name="Hemphill L."/>
            <person name="Shang Y."/>
            <person name="Youmans B."/>
            <person name="Ayvaz T."/>
            <person name="Ross M."/>
            <person name="Santibanez J."/>
            <person name="Aqrawi P."/>
            <person name="Gross S."/>
            <person name="Joshi V."/>
            <person name="Fowler G."/>
            <person name="Nazareth L."/>
            <person name="Reid J."/>
            <person name="Worley K."/>
            <person name="Petrosino J."/>
            <person name="Highlander S."/>
            <person name="Gibbs R."/>
        </authorList>
    </citation>
    <scope>NUCLEOTIDE SEQUENCE [LARGE SCALE GENOMIC DNA]</scope>
    <source>
        <strain evidence="1">DSM 15272</strain>
    </source>
</reference>
<dbReference type="HOGENOM" id="CLU_144805_1_0_11"/>
<evidence type="ECO:0000313" key="1">
    <source>
        <dbReference type="EMBL" id="EFQ84140.1"/>
    </source>
</evidence>
<dbReference type="EMBL" id="ACLF03000003">
    <property type="protein sequence ID" value="EFQ84140.1"/>
    <property type="molecule type" value="Genomic_DNA"/>
</dbReference>
<dbReference type="STRING" id="585531.HMPREF0063_10856"/>
<dbReference type="AlphaFoldDB" id="E2SA66"/>